<dbReference type="Pfam" id="PF11358">
    <property type="entry name" value="DUF3158"/>
    <property type="match status" value="1"/>
</dbReference>
<evidence type="ECO:0000313" key="2">
    <source>
        <dbReference type="Proteomes" id="UP000293172"/>
    </source>
</evidence>
<dbReference type="EMBL" id="QJUL01000030">
    <property type="protein sequence ID" value="TBU88460.1"/>
    <property type="molecule type" value="Genomic_DNA"/>
</dbReference>
<gene>
    <name evidence="1" type="ORF">DNK44_18350</name>
</gene>
<dbReference type="Proteomes" id="UP000293172">
    <property type="component" value="Unassembled WGS sequence"/>
</dbReference>
<accession>A0A4Q9QW96</accession>
<sequence>MISTAQAGAAHPFMPLEQADFLQLEHAAYLKGLLRPFPFKGKGLQDWANECRVLRDDLIALAQRRVLAQAADYPFRLLPVQLAKQTTGAGTTFLRWRKPDRSAMGVALWQDLMASPSTPDHLIDDLYAIENQRIVLNMQISLTHSIARQAQEAAEKVARADAAYQRRTCAIVSQETNP</sequence>
<name>A0A4Q9QW96_9GAMM</name>
<dbReference type="RefSeq" id="WP_131198696.1">
    <property type="nucleotide sequence ID" value="NZ_QJUL01000030.1"/>
</dbReference>
<dbReference type="OrthoDB" id="8559764at2"/>
<protein>
    <submittedName>
        <fullName evidence="1">Integrase</fullName>
    </submittedName>
</protein>
<evidence type="ECO:0000313" key="1">
    <source>
        <dbReference type="EMBL" id="TBU88460.1"/>
    </source>
</evidence>
<proteinExistence type="predicted"/>
<organism evidence="1 2">
    <name type="scientific">Phytopseudomonas dryadis</name>
    <dbReference type="NCBI Taxonomy" id="2487520"/>
    <lineage>
        <taxon>Bacteria</taxon>
        <taxon>Pseudomonadati</taxon>
        <taxon>Pseudomonadota</taxon>
        <taxon>Gammaproteobacteria</taxon>
        <taxon>Pseudomonadales</taxon>
        <taxon>Pseudomonadaceae</taxon>
        <taxon>Phytopseudomonas</taxon>
    </lineage>
</organism>
<comment type="caution">
    <text evidence="1">The sequence shown here is derived from an EMBL/GenBank/DDBJ whole genome shotgun (WGS) entry which is preliminary data.</text>
</comment>
<dbReference type="AlphaFoldDB" id="A0A4Q9QW96"/>
<reference evidence="1 2" key="1">
    <citation type="submission" date="2018-06" db="EMBL/GenBank/DDBJ databases">
        <title>Three novel Pseudomonas species isolated from symptomatic oak.</title>
        <authorList>
            <person name="Bueno-Gonzalez V."/>
            <person name="Brady C."/>
        </authorList>
    </citation>
    <scope>NUCLEOTIDE SEQUENCE [LARGE SCALE GENOMIC DNA]</scope>
    <source>
        <strain evidence="1 2">P6B</strain>
    </source>
</reference>
<dbReference type="InterPro" id="IPR021502">
    <property type="entry name" value="DUF3158"/>
</dbReference>